<dbReference type="EMBL" id="BMKK01000002">
    <property type="protein sequence ID" value="GGD50808.1"/>
    <property type="molecule type" value="Genomic_DNA"/>
</dbReference>
<dbReference type="Gene3D" id="2.60.40.1180">
    <property type="entry name" value="Golgi alpha-mannosidase II"/>
    <property type="match status" value="1"/>
</dbReference>
<keyword evidence="2" id="KW-1185">Reference proteome</keyword>
<dbReference type="GO" id="GO:0008168">
    <property type="term" value="F:methyltransferase activity"/>
    <property type="evidence" value="ECO:0007669"/>
    <property type="project" value="UniProtKB-KW"/>
</dbReference>
<dbReference type="PANTHER" id="PTHR43042:SF2">
    <property type="entry name" value="SAM-DEPENDENT METHYLTRANSFERASE"/>
    <property type="match status" value="1"/>
</dbReference>
<dbReference type="GO" id="GO:0032259">
    <property type="term" value="P:methylation"/>
    <property type="evidence" value="ECO:0007669"/>
    <property type="project" value="UniProtKB-KW"/>
</dbReference>
<dbReference type="Pfam" id="PF03602">
    <property type="entry name" value="Cons_hypoth95"/>
    <property type="match status" value="1"/>
</dbReference>
<protein>
    <submittedName>
        <fullName evidence="1">SAM-dependent methyltransferase</fullName>
    </submittedName>
</protein>
<evidence type="ECO:0000313" key="1">
    <source>
        <dbReference type="EMBL" id="GGD50808.1"/>
    </source>
</evidence>
<keyword evidence="1" id="KW-0489">Methyltransferase</keyword>
<dbReference type="InterPro" id="IPR013780">
    <property type="entry name" value="Glyco_hydro_b"/>
</dbReference>
<gene>
    <name evidence="1" type="ORF">GCM10011514_13790</name>
</gene>
<dbReference type="PANTHER" id="PTHR43042">
    <property type="entry name" value="SAM-DEPENDENT METHYLTRANSFERASE"/>
    <property type="match status" value="1"/>
</dbReference>
<dbReference type="RefSeq" id="WP_188765301.1">
    <property type="nucleotide sequence ID" value="NZ_BMKK01000002.1"/>
</dbReference>
<proteinExistence type="predicted"/>
<accession>A0A917DM87</accession>
<name>A0A917DM87_9BACT</name>
<evidence type="ECO:0000313" key="2">
    <source>
        <dbReference type="Proteomes" id="UP000609064"/>
    </source>
</evidence>
<dbReference type="InterPro" id="IPR029063">
    <property type="entry name" value="SAM-dependent_MTases_sf"/>
</dbReference>
<reference evidence="1" key="2">
    <citation type="submission" date="2020-09" db="EMBL/GenBank/DDBJ databases">
        <authorList>
            <person name="Sun Q."/>
            <person name="Zhou Y."/>
        </authorList>
    </citation>
    <scope>NUCLEOTIDE SEQUENCE</scope>
    <source>
        <strain evidence="1">CGMCC 1.15958</strain>
    </source>
</reference>
<reference evidence="1" key="1">
    <citation type="journal article" date="2014" name="Int. J. Syst. Evol. Microbiol.">
        <title>Complete genome sequence of Corynebacterium casei LMG S-19264T (=DSM 44701T), isolated from a smear-ripened cheese.</title>
        <authorList>
            <consortium name="US DOE Joint Genome Institute (JGI-PGF)"/>
            <person name="Walter F."/>
            <person name="Albersmeier A."/>
            <person name="Kalinowski J."/>
            <person name="Ruckert C."/>
        </authorList>
    </citation>
    <scope>NUCLEOTIDE SEQUENCE</scope>
    <source>
        <strain evidence="1">CGMCC 1.15958</strain>
    </source>
</reference>
<dbReference type="SUPFAM" id="SSF53335">
    <property type="entry name" value="S-adenosyl-L-methionine-dependent methyltransferases"/>
    <property type="match status" value="1"/>
</dbReference>
<comment type="caution">
    <text evidence="1">The sequence shown here is derived from an EMBL/GenBank/DDBJ whole genome shotgun (WGS) entry which is preliminary data.</text>
</comment>
<dbReference type="Proteomes" id="UP000609064">
    <property type="component" value="Unassembled WGS sequence"/>
</dbReference>
<dbReference type="Gene3D" id="3.40.50.150">
    <property type="entry name" value="Vaccinia Virus protein VP39"/>
    <property type="match status" value="1"/>
</dbReference>
<organism evidence="1 2">
    <name type="scientific">Emticicia aquatilis</name>
    <dbReference type="NCBI Taxonomy" id="1537369"/>
    <lineage>
        <taxon>Bacteria</taxon>
        <taxon>Pseudomonadati</taxon>
        <taxon>Bacteroidota</taxon>
        <taxon>Cytophagia</taxon>
        <taxon>Cytophagales</taxon>
        <taxon>Leadbetterellaceae</taxon>
        <taxon>Emticicia</taxon>
    </lineage>
</organism>
<keyword evidence="1" id="KW-0808">Transferase</keyword>
<sequence length="303" mass="34886">MYNLLTPNISSYELLDSGNYEKLERFGDFILARPEPQAVWDKSLSEEVWQRKASAIFKKTKGRDQLSPEERGEWHNIKKMPEKWYMNYEQGKTKLKFKLSLSSFKHVGIFPEQAANWRYIEDKLTSMKSSDASLQLPKVLNLFAYTGGASLIAKANGADITHVDSVKQVISWSRENMEASSLTDIRWVIEDALKFVKREVKRGKKYNGIILDPPAYGRGPDGEKWVLEEGLNELLKNCLELLDEKHHFFILNLYSMGFSAVIAETIIKQNYANVQNPEMGELVLQDSFQKKLPLGVFYRFSTI</sequence>
<dbReference type="CDD" id="cd02440">
    <property type="entry name" value="AdoMet_MTases"/>
    <property type="match status" value="1"/>
</dbReference>
<dbReference type="AlphaFoldDB" id="A0A917DM87"/>